<evidence type="ECO:0000313" key="1">
    <source>
        <dbReference type="EMBL" id="THV39636.1"/>
    </source>
</evidence>
<evidence type="ECO:0000313" key="2">
    <source>
        <dbReference type="Proteomes" id="UP000308760"/>
    </source>
</evidence>
<comment type="caution">
    <text evidence="1">The sequence shown here is derived from an EMBL/GenBank/DDBJ whole genome shotgun (WGS) entry which is preliminary data.</text>
</comment>
<dbReference type="RefSeq" id="WP_136535803.1">
    <property type="nucleotide sequence ID" value="NZ_STGY01000065.1"/>
</dbReference>
<reference evidence="2" key="1">
    <citation type="submission" date="2019-04" db="EMBL/GenBank/DDBJ databases">
        <title>Nocardioides xinjiangensis sp. nov.</title>
        <authorList>
            <person name="Liu S."/>
        </authorList>
    </citation>
    <scope>NUCLEOTIDE SEQUENCE [LARGE SCALE GENOMIC DNA]</scope>
    <source>
        <strain evidence="2">18</strain>
    </source>
</reference>
<dbReference type="EMBL" id="STGY01000065">
    <property type="protein sequence ID" value="THV39636.1"/>
    <property type="molecule type" value="Genomic_DNA"/>
</dbReference>
<organism evidence="1 2">
    <name type="scientific">Glycomyces buryatensis</name>
    <dbReference type="NCBI Taxonomy" id="2570927"/>
    <lineage>
        <taxon>Bacteria</taxon>
        <taxon>Bacillati</taxon>
        <taxon>Actinomycetota</taxon>
        <taxon>Actinomycetes</taxon>
        <taxon>Glycomycetales</taxon>
        <taxon>Glycomycetaceae</taxon>
        <taxon>Glycomyces</taxon>
    </lineage>
</organism>
<dbReference type="Proteomes" id="UP000308760">
    <property type="component" value="Unassembled WGS sequence"/>
</dbReference>
<reference evidence="1 2" key="2">
    <citation type="submission" date="2019-05" db="EMBL/GenBank/DDBJ databases">
        <title>Glycomyces buryatensis sp. nov.</title>
        <authorList>
            <person name="Nikitina E."/>
        </authorList>
    </citation>
    <scope>NUCLEOTIDE SEQUENCE [LARGE SCALE GENOMIC DNA]</scope>
    <source>
        <strain evidence="1 2">18</strain>
    </source>
</reference>
<accession>A0A4V4HRX8</accession>
<dbReference type="AlphaFoldDB" id="A0A4V4HRX8"/>
<name>A0A4V4HRX8_9ACTN</name>
<gene>
    <name evidence="1" type="ORF">FAB82_17350</name>
</gene>
<sequence>MEHPHWHYVSMDLDPIALTITPVFSPPLTDRVIAHLETQRLLDAAAVFKPEIAEAAKLWRCGADDDFVQAGGRLTWAIFECEGASCEAGRQAYLDDWAANIEAATGVALRVPRVETDA</sequence>
<protein>
    <submittedName>
        <fullName evidence="1">Uncharacterized protein</fullName>
    </submittedName>
</protein>
<keyword evidence="2" id="KW-1185">Reference proteome</keyword>
<proteinExistence type="predicted"/>